<evidence type="ECO:0000256" key="1">
    <source>
        <dbReference type="ARBA" id="ARBA00006484"/>
    </source>
</evidence>
<evidence type="ECO:0000256" key="2">
    <source>
        <dbReference type="ARBA" id="ARBA00022857"/>
    </source>
</evidence>
<dbReference type="Proteomes" id="UP000019484">
    <property type="component" value="Unassembled WGS sequence"/>
</dbReference>
<accession>W9YQS7</accession>
<dbReference type="HOGENOM" id="CLU_010194_44_6_1"/>
<dbReference type="InterPro" id="IPR036291">
    <property type="entry name" value="NAD(P)-bd_dom_sf"/>
</dbReference>
<dbReference type="STRING" id="1182541.W9YQS7"/>
<gene>
    <name evidence="4" type="ORF">A1O1_03272</name>
</gene>
<comment type="similarity">
    <text evidence="1">Belongs to the short-chain dehydrogenases/reductases (SDR) family.</text>
</comment>
<evidence type="ECO:0000256" key="3">
    <source>
        <dbReference type="ARBA" id="ARBA00023002"/>
    </source>
</evidence>
<dbReference type="AlphaFoldDB" id="W9YQS7"/>
<dbReference type="SUPFAM" id="SSF51735">
    <property type="entry name" value="NAD(P)-binding Rossmann-fold domains"/>
    <property type="match status" value="1"/>
</dbReference>
<dbReference type="Gene3D" id="3.40.50.720">
    <property type="entry name" value="NAD(P)-binding Rossmann-like Domain"/>
    <property type="match status" value="1"/>
</dbReference>
<evidence type="ECO:0000313" key="4">
    <source>
        <dbReference type="EMBL" id="EXJ94873.1"/>
    </source>
</evidence>
<dbReference type="eggNOG" id="KOG1208">
    <property type="taxonomic scope" value="Eukaryota"/>
</dbReference>
<keyword evidence="3" id="KW-0560">Oxidoreductase</keyword>
<name>W9YQS7_9EURO</name>
<evidence type="ECO:0008006" key="6">
    <source>
        <dbReference type="Google" id="ProtNLM"/>
    </source>
</evidence>
<dbReference type="PANTHER" id="PTHR24320:SF236">
    <property type="entry name" value="SHORT-CHAIN DEHYDROGENASE-RELATED"/>
    <property type="match status" value="1"/>
</dbReference>
<reference evidence="4 5" key="1">
    <citation type="submission" date="2013-03" db="EMBL/GenBank/DDBJ databases">
        <title>The Genome Sequence of Capronia coronata CBS 617.96.</title>
        <authorList>
            <consortium name="The Broad Institute Genomics Platform"/>
            <person name="Cuomo C."/>
            <person name="de Hoog S."/>
            <person name="Gorbushina A."/>
            <person name="Walker B."/>
            <person name="Young S.K."/>
            <person name="Zeng Q."/>
            <person name="Gargeya S."/>
            <person name="Fitzgerald M."/>
            <person name="Haas B."/>
            <person name="Abouelleil A."/>
            <person name="Allen A.W."/>
            <person name="Alvarado L."/>
            <person name="Arachchi H.M."/>
            <person name="Berlin A.M."/>
            <person name="Chapman S.B."/>
            <person name="Gainer-Dewar J."/>
            <person name="Goldberg J."/>
            <person name="Griggs A."/>
            <person name="Gujja S."/>
            <person name="Hansen M."/>
            <person name="Howarth C."/>
            <person name="Imamovic A."/>
            <person name="Ireland A."/>
            <person name="Larimer J."/>
            <person name="McCowan C."/>
            <person name="Murphy C."/>
            <person name="Pearson M."/>
            <person name="Poon T.W."/>
            <person name="Priest M."/>
            <person name="Roberts A."/>
            <person name="Saif S."/>
            <person name="Shea T."/>
            <person name="Sisk P."/>
            <person name="Sykes S."/>
            <person name="Wortman J."/>
            <person name="Nusbaum C."/>
            <person name="Birren B."/>
        </authorList>
    </citation>
    <scope>NUCLEOTIDE SEQUENCE [LARGE SCALE GENOMIC DNA]</scope>
    <source>
        <strain evidence="4 5">CBS 617.96</strain>
    </source>
</reference>
<proteinExistence type="inferred from homology"/>
<dbReference type="Pfam" id="PF00106">
    <property type="entry name" value="adh_short"/>
    <property type="match status" value="1"/>
</dbReference>
<dbReference type="GO" id="GO:0016491">
    <property type="term" value="F:oxidoreductase activity"/>
    <property type="evidence" value="ECO:0007669"/>
    <property type="project" value="UniProtKB-KW"/>
</dbReference>
<dbReference type="PANTHER" id="PTHR24320">
    <property type="entry name" value="RETINOL DEHYDROGENASE"/>
    <property type="match status" value="1"/>
</dbReference>
<protein>
    <recommendedName>
        <fullName evidence="6">Alcohol dehydrogenase</fullName>
    </recommendedName>
</protein>
<dbReference type="InterPro" id="IPR002347">
    <property type="entry name" value="SDR_fam"/>
</dbReference>
<dbReference type="GeneID" id="19158166"/>
<keyword evidence="2" id="KW-0521">NADP</keyword>
<dbReference type="OrthoDB" id="191139at2759"/>
<comment type="caution">
    <text evidence="4">The sequence shown here is derived from an EMBL/GenBank/DDBJ whole genome shotgun (WGS) entry which is preliminary data.</text>
</comment>
<organism evidence="4 5">
    <name type="scientific">Capronia coronata CBS 617.96</name>
    <dbReference type="NCBI Taxonomy" id="1182541"/>
    <lineage>
        <taxon>Eukaryota</taxon>
        <taxon>Fungi</taxon>
        <taxon>Dikarya</taxon>
        <taxon>Ascomycota</taxon>
        <taxon>Pezizomycotina</taxon>
        <taxon>Eurotiomycetes</taxon>
        <taxon>Chaetothyriomycetidae</taxon>
        <taxon>Chaetothyriales</taxon>
        <taxon>Herpotrichiellaceae</taxon>
        <taxon>Capronia</taxon>
    </lineage>
</organism>
<dbReference type="PRINTS" id="PR00081">
    <property type="entry name" value="GDHRDH"/>
</dbReference>
<evidence type="ECO:0000313" key="5">
    <source>
        <dbReference type="Proteomes" id="UP000019484"/>
    </source>
</evidence>
<sequence length="333" mass="36333">MVSALRTFWSQSFFLPPPPLTEQNLPDQSGKVFLITGANSGVGYEVSRILYAHNAKVYVGARSESKGKEAIASMEKQHPESKGKLEFLSLDLSDLSTIKASVQDFLQREEKLHWLNNNAGVMTPPPGSKGAQGIDLSYQTNILGPFLLTKLLLPILKRTAEAEPTSNGAVRVSWASSLALFVESPPGGVKWKTQNQEVTLDDSIGLRGIYSSSKAANFLLANEFAKRFGEADGVLHNTYNPGNLRTNLTRHMGAIASWLASVLLLHPTILGAYTELYAGLSPDLKLADNQGAFIAPWGRQISVRQDVQDEVSKEGGNAEKLFDWCDRVTGKFA</sequence>
<keyword evidence="5" id="KW-1185">Reference proteome</keyword>
<dbReference type="EMBL" id="AMWN01000002">
    <property type="protein sequence ID" value="EXJ94873.1"/>
    <property type="molecule type" value="Genomic_DNA"/>
</dbReference>
<dbReference type="RefSeq" id="XP_007722367.1">
    <property type="nucleotide sequence ID" value="XM_007724177.1"/>
</dbReference>